<dbReference type="EMBL" id="DPXL01000060">
    <property type="protein sequence ID" value="HCM30978.1"/>
    <property type="molecule type" value="Genomic_DNA"/>
</dbReference>
<evidence type="ECO:0000256" key="1">
    <source>
        <dbReference type="SAM" id="Phobius"/>
    </source>
</evidence>
<keyword evidence="1" id="KW-0472">Membrane</keyword>
<organism evidence="2 3">
    <name type="scientific">Acinetobacter radioresistens</name>
    <dbReference type="NCBI Taxonomy" id="40216"/>
    <lineage>
        <taxon>Bacteria</taxon>
        <taxon>Pseudomonadati</taxon>
        <taxon>Pseudomonadota</taxon>
        <taxon>Gammaproteobacteria</taxon>
        <taxon>Moraxellales</taxon>
        <taxon>Moraxellaceae</taxon>
        <taxon>Acinetobacter</taxon>
    </lineage>
</organism>
<gene>
    <name evidence="2" type="ORF">DIC32_04630</name>
</gene>
<protein>
    <submittedName>
        <fullName evidence="2">Uncharacterized protein</fullName>
    </submittedName>
</protein>
<keyword evidence="1" id="KW-0812">Transmembrane</keyword>
<accession>A0A3D3G0L0</accession>
<dbReference type="Proteomes" id="UP000262257">
    <property type="component" value="Unassembled WGS sequence"/>
</dbReference>
<feature type="transmembrane region" description="Helical" evidence="1">
    <location>
        <begin position="6"/>
        <end position="26"/>
    </location>
</feature>
<comment type="caution">
    <text evidence="2">The sequence shown here is derived from an EMBL/GenBank/DDBJ whole genome shotgun (WGS) entry which is preliminary data.</text>
</comment>
<dbReference type="AlphaFoldDB" id="A0A3D3G0L0"/>
<evidence type="ECO:0000313" key="3">
    <source>
        <dbReference type="Proteomes" id="UP000262257"/>
    </source>
</evidence>
<evidence type="ECO:0000313" key="2">
    <source>
        <dbReference type="EMBL" id="HCM30978.1"/>
    </source>
</evidence>
<sequence>MGYKIATALSVLLFALIFWAMMYLIWQESTSPKMELNKSEWECVKTETRITNVIIGGKLMPQSNQECVEYKRN</sequence>
<proteinExistence type="predicted"/>
<keyword evidence="1" id="KW-1133">Transmembrane helix</keyword>
<reference evidence="2 3" key="1">
    <citation type="journal article" date="2018" name="Nat. Biotechnol.">
        <title>A standardized bacterial taxonomy based on genome phylogeny substantially revises the tree of life.</title>
        <authorList>
            <person name="Parks D.H."/>
            <person name="Chuvochina M."/>
            <person name="Waite D.W."/>
            <person name="Rinke C."/>
            <person name="Skarshewski A."/>
            <person name="Chaumeil P.A."/>
            <person name="Hugenholtz P."/>
        </authorList>
    </citation>
    <scope>NUCLEOTIDE SEQUENCE [LARGE SCALE GENOMIC DNA]</scope>
    <source>
        <strain evidence="2">UBA10045</strain>
    </source>
</reference>
<name>A0A3D3G0L0_ACIRA</name>